<evidence type="ECO:0008006" key="3">
    <source>
        <dbReference type="Google" id="ProtNLM"/>
    </source>
</evidence>
<dbReference type="RefSeq" id="YP_003169742.1">
    <property type="nucleotide sequence ID" value="NC_013197.1"/>
</dbReference>
<accession>C8CHN3</accession>
<protein>
    <recommendedName>
        <fullName evidence="3">Helix-turn-helix domain-containing protein</fullName>
    </recommendedName>
</protein>
<evidence type="ECO:0000313" key="1">
    <source>
        <dbReference type="EMBL" id="ACV05062.1"/>
    </source>
</evidence>
<evidence type="ECO:0000313" key="2">
    <source>
        <dbReference type="Proteomes" id="UP000000958"/>
    </source>
</evidence>
<proteinExistence type="predicted"/>
<dbReference type="OrthoDB" id="41702at10239"/>
<name>C8CHN3_9VIRU</name>
<dbReference type="GeneID" id="11468020"/>
<reference evidence="1 2" key="1">
    <citation type="journal article" date="2009" name="J. Virol.">
        <title>The closest relatives of icosahedral viruses of thermophilic bacteria are among viruses and plasmids of the halophilic archaea.</title>
        <authorList>
            <person name="Jalasvuori M."/>
            <person name="Jaatinen S.T."/>
            <person name="Laurinavicius S."/>
            <person name="Ahola-Iivarinen E."/>
            <person name="Kalkkinen N."/>
            <person name="Bamford D.H."/>
            <person name="Bamford J.K."/>
        </authorList>
    </citation>
    <scope>NUCLEOTIDE SEQUENCE</scope>
</reference>
<organism evidence="1 2">
    <name type="scientific">Thermus virus P23-77</name>
    <dbReference type="NCBI Taxonomy" id="1714272"/>
    <lineage>
        <taxon>Viruses</taxon>
        <taxon>Singelaviria</taxon>
        <taxon>Helvetiavirae</taxon>
        <taxon>Dividoviricota</taxon>
        <taxon>Laserviricetes</taxon>
        <taxon>Halopanivirales</taxon>
        <taxon>Matsushitaviridae</taxon>
        <taxon>Hukuchivirus</taxon>
        <taxon>Hukuchivirus P2377</taxon>
    </lineage>
</organism>
<keyword evidence="2" id="KW-1185">Reference proteome</keyword>
<dbReference type="Proteomes" id="UP000000958">
    <property type="component" value="Segment"/>
</dbReference>
<dbReference type="EMBL" id="GQ403789">
    <property type="protein sequence ID" value="ACV05062.1"/>
    <property type="molecule type" value="Genomic_DNA"/>
</dbReference>
<sequence length="90" mass="10203">MRLMLLKDVSQATGIPLETLRRAVRAQPGNPMHLPHVRLGKGQVYVKEEWLEEWLNRLRSDAVLARGHVTTADQLKAAIKRLERRKGGAV</sequence>
<dbReference type="KEGG" id="vg:11468020"/>